<dbReference type="EMBL" id="KV601077">
    <property type="protein sequence ID" value="OPL20755.1"/>
    <property type="molecule type" value="Genomic_DNA"/>
</dbReference>
<dbReference type="Proteomes" id="UP000266721">
    <property type="component" value="Unassembled WGS sequence"/>
</dbReference>
<proteinExistence type="predicted"/>
<protein>
    <submittedName>
        <fullName evidence="1">Uncharacterized protein</fullName>
    </submittedName>
</protein>
<reference evidence="1 2" key="1">
    <citation type="journal article" date="2016" name="PLoS ONE">
        <title>A First Insight into the Genome of the Filter-Feeder Mussel Mytilus galloprovincialis.</title>
        <authorList>
            <person name="Murgarella M."/>
            <person name="Puiu D."/>
            <person name="Novoa B."/>
            <person name="Figueras A."/>
            <person name="Posada D."/>
            <person name="Canchaya C."/>
        </authorList>
    </citation>
    <scope>NUCLEOTIDE SEQUENCE [LARGE SCALE GENOMIC DNA]</scope>
    <source>
        <tissue evidence="1">Muscle</tissue>
    </source>
</reference>
<feature type="non-terminal residue" evidence="1">
    <location>
        <position position="1"/>
    </location>
</feature>
<gene>
    <name evidence="1" type="ORF">AM593_04464</name>
</gene>
<keyword evidence="2" id="KW-1185">Reference proteome</keyword>
<organism evidence="1 2">
    <name type="scientific">Mytilus galloprovincialis</name>
    <name type="common">Mediterranean mussel</name>
    <dbReference type="NCBI Taxonomy" id="29158"/>
    <lineage>
        <taxon>Eukaryota</taxon>
        <taxon>Metazoa</taxon>
        <taxon>Spiralia</taxon>
        <taxon>Lophotrochozoa</taxon>
        <taxon>Mollusca</taxon>
        <taxon>Bivalvia</taxon>
        <taxon>Autobranchia</taxon>
        <taxon>Pteriomorphia</taxon>
        <taxon>Mytilida</taxon>
        <taxon>Mytiloidea</taxon>
        <taxon>Mytilidae</taxon>
        <taxon>Mytilinae</taxon>
        <taxon>Mytilus</taxon>
    </lineage>
</organism>
<name>A0A409V707_MYTGA</name>
<dbReference type="AlphaFoldDB" id="A0A409V707"/>
<evidence type="ECO:0000313" key="1">
    <source>
        <dbReference type="EMBL" id="OPL20755.1"/>
    </source>
</evidence>
<accession>A0A409V707</accession>
<sequence>MSTEMLTSTPIIKQEIIMDESTDNIESIMEGINSSSQEISEVSMESSFLDDVSEFPHIKSEQGMNGSPNVRRKFQKKESIQTGKHFKRMSWLLEAIRDAKLIENVFHLIKLQFYCDPSIQPTDNIVKSAIEQAKLKSFSVSKESLKNSHKKKPPVAKKPCKDLLQGLPDSARESICKLHEFKSKLKSTDMIYDKKAARLYGYKAKMQRGRIIQQLLWYLVYGYQGKVPDEEVTTQEDSSQV</sequence>
<evidence type="ECO:0000313" key="2">
    <source>
        <dbReference type="Proteomes" id="UP000266721"/>
    </source>
</evidence>